<dbReference type="EMBL" id="JAWJWF010000007">
    <property type="protein sequence ID" value="KAK6630682.1"/>
    <property type="molecule type" value="Genomic_DNA"/>
</dbReference>
<evidence type="ECO:0000313" key="6">
    <source>
        <dbReference type="Proteomes" id="UP001372834"/>
    </source>
</evidence>
<dbReference type="PANTHER" id="PTHR12353">
    <property type="entry name" value="DISKS LARGE-ASSOCIATED PROTEIN DAP SAP90/PSD-95-ASSOCIATED PROTEIN"/>
    <property type="match status" value="1"/>
</dbReference>
<dbReference type="Pfam" id="PF03359">
    <property type="entry name" value="GKAP"/>
    <property type="match status" value="1"/>
</dbReference>
<gene>
    <name evidence="3" type="ORF">RUM43_014670</name>
    <name evidence="4" type="ORF">RUM44_002851</name>
</gene>
<dbReference type="Proteomes" id="UP001372834">
    <property type="component" value="Unassembled WGS sequence"/>
</dbReference>
<keyword evidence="5" id="KW-1185">Reference proteome</keyword>
<organism evidence="3 6">
    <name type="scientific">Polyplax serrata</name>
    <name type="common">Common mouse louse</name>
    <dbReference type="NCBI Taxonomy" id="468196"/>
    <lineage>
        <taxon>Eukaryota</taxon>
        <taxon>Metazoa</taxon>
        <taxon>Ecdysozoa</taxon>
        <taxon>Arthropoda</taxon>
        <taxon>Hexapoda</taxon>
        <taxon>Insecta</taxon>
        <taxon>Pterygota</taxon>
        <taxon>Neoptera</taxon>
        <taxon>Paraneoptera</taxon>
        <taxon>Psocodea</taxon>
        <taxon>Troctomorpha</taxon>
        <taxon>Phthiraptera</taxon>
        <taxon>Anoplura</taxon>
        <taxon>Polyplacidae</taxon>
        <taxon>Polyplax</taxon>
    </lineage>
</organism>
<dbReference type="InterPro" id="IPR005026">
    <property type="entry name" value="SAPAP"/>
</dbReference>
<sequence length="152" mass="17716">MNTYEDFRSVVREERENLTKLSDLWNSKVNCDKSFSREIEGRIRAAVGKTRLLLAEKFKQFEGLIDQSENNTSEKEISINDLQGFWDLVLIQVNEVKEIFRDLECRCGKSRSREPDTKCENGPRKKSNDVEQKLKESIGKEKAKSQEVKNQI</sequence>
<proteinExistence type="inferred from homology"/>
<feature type="region of interest" description="Disordered" evidence="2">
    <location>
        <begin position="108"/>
        <end position="152"/>
    </location>
</feature>
<reference evidence="3 6" key="1">
    <citation type="submission" date="2023-10" db="EMBL/GenBank/DDBJ databases">
        <title>Genomes of two closely related lineages of the louse Polyplax serrata with different host specificities.</title>
        <authorList>
            <person name="Martinu J."/>
            <person name="Tarabai H."/>
            <person name="Stefka J."/>
            <person name="Hypsa V."/>
        </authorList>
    </citation>
    <scope>NUCLEOTIDE SEQUENCE [LARGE SCALE GENOMIC DNA]</scope>
    <source>
        <strain evidence="4">98ZLc_SE</strain>
        <strain evidence="3">HR10_N</strain>
    </source>
</reference>
<evidence type="ECO:0000256" key="2">
    <source>
        <dbReference type="SAM" id="MobiDB-lite"/>
    </source>
</evidence>
<evidence type="ECO:0000256" key="1">
    <source>
        <dbReference type="ARBA" id="ARBA00008839"/>
    </source>
</evidence>
<name>A0AAN8NYU6_POLSC</name>
<evidence type="ECO:0000313" key="3">
    <source>
        <dbReference type="EMBL" id="KAK6617068.1"/>
    </source>
</evidence>
<evidence type="ECO:0000313" key="4">
    <source>
        <dbReference type="EMBL" id="KAK6630682.1"/>
    </source>
</evidence>
<dbReference type="Proteomes" id="UP001359485">
    <property type="component" value="Unassembled WGS sequence"/>
</dbReference>
<accession>A0AAN8NYU6</accession>
<dbReference type="EMBL" id="JAWJWE010000045">
    <property type="protein sequence ID" value="KAK6617068.1"/>
    <property type="molecule type" value="Genomic_DNA"/>
</dbReference>
<evidence type="ECO:0000313" key="5">
    <source>
        <dbReference type="Proteomes" id="UP001359485"/>
    </source>
</evidence>
<comment type="similarity">
    <text evidence="1">Belongs to the SAPAP family.</text>
</comment>
<dbReference type="PANTHER" id="PTHR12353:SF1">
    <property type="entry name" value="DISKS LARGE-ASSOCIATED PROTEIN 5"/>
    <property type="match status" value="1"/>
</dbReference>
<dbReference type="GO" id="GO:0023052">
    <property type="term" value="P:signaling"/>
    <property type="evidence" value="ECO:0007669"/>
    <property type="project" value="InterPro"/>
</dbReference>
<dbReference type="AlphaFoldDB" id="A0AAN8NYU6"/>
<protein>
    <submittedName>
        <fullName evidence="3">Uncharacterized protein</fullName>
    </submittedName>
</protein>
<comment type="caution">
    <text evidence="3">The sequence shown here is derived from an EMBL/GenBank/DDBJ whole genome shotgun (WGS) entry which is preliminary data.</text>
</comment>